<evidence type="ECO:0000256" key="1">
    <source>
        <dbReference type="SAM" id="MobiDB-lite"/>
    </source>
</evidence>
<protein>
    <submittedName>
        <fullName evidence="2">Uncharacterized protein</fullName>
    </submittedName>
</protein>
<evidence type="ECO:0000313" key="2">
    <source>
        <dbReference type="EMBL" id="MPM92869.1"/>
    </source>
</evidence>
<reference evidence="2" key="1">
    <citation type="submission" date="2019-08" db="EMBL/GenBank/DDBJ databases">
        <authorList>
            <person name="Kucharzyk K."/>
            <person name="Murdoch R.W."/>
            <person name="Higgins S."/>
            <person name="Loffler F."/>
        </authorList>
    </citation>
    <scope>NUCLEOTIDE SEQUENCE</scope>
</reference>
<feature type="region of interest" description="Disordered" evidence="1">
    <location>
        <begin position="253"/>
        <end position="310"/>
    </location>
</feature>
<proteinExistence type="predicted"/>
<dbReference type="AlphaFoldDB" id="A0A645DUA8"/>
<accession>A0A645DUA8</accession>
<dbReference type="AntiFam" id="ANF00226">
    <property type="entry name" value="Shadow ORF (opposite pknB)"/>
</dbReference>
<gene>
    <name evidence="2" type="ORF">SDC9_140005</name>
</gene>
<sequence length="310" mass="33389">MLDRHRDGGVPLKRQAVCKHLIEHHACGIDVGTGVGSVAAGLLRGDIVNGTKGLLRQRLSGVLKARDAEIGHLHTAVPQNHDILRLDVPVDDAPAVGVGKAPHDLGDEVQRLPPVQLSPFLHVLLQGDAVDELHDDIFHVVALGHIVHRDDIGVGQHGDRLGFRMEPAAEFLVLRQIALQNFDRHQPVEAMTLGFVDDGHAAGTDPFQNLIAIIQHFSDIGIHHVTSPPFRRPSASAPRSRCPWLPGSLKFPAVLQDRPPPSRRGLLHSASPDPSRCPPARRCTAGENPPAPSGICSRRTRSARPAPAPG</sequence>
<dbReference type="EMBL" id="VSSQ01039755">
    <property type="protein sequence ID" value="MPM92869.1"/>
    <property type="molecule type" value="Genomic_DNA"/>
</dbReference>
<organism evidence="2">
    <name type="scientific">bioreactor metagenome</name>
    <dbReference type="NCBI Taxonomy" id="1076179"/>
    <lineage>
        <taxon>unclassified sequences</taxon>
        <taxon>metagenomes</taxon>
        <taxon>ecological metagenomes</taxon>
    </lineage>
</organism>
<comment type="caution">
    <text evidence="2">The sequence shown here is derived from an EMBL/GenBank/DDBJ whole genome shotgun (WGS) entry which is preliminary data.</text>
</comment>
<name>A0A645DUA8_9ZZZZ</name>